<dbReference type="SUPFAM" id="SSF46689">
    <property type="entry name" value="Homeodomain-like"/>
    <property type="match status" value="1"/>
</dbReference>
<organism evidence="6 8">
    <name type="scientific">Amycolatopsis regifaucium</name>
    <dbReference type="NCBI Taxonomy" id="546365"/>
    <lineage>
        <taxon>Bacteria</taxon>
        <taxon>Bacillati</taxon>
        <taxon>Actinomycetota</taxon>
        <taxon>Actinomycetes</taxon>
        <taxon>Pseudonocardiales</taxon>
        <taxon>Pseudonocardiaceae</taxon>
        <taxon>Amycolatopsis</taxon>
    </lineage>
</organism>
<keyword evidence="3" id="KW-0804">Transcription</keyword>
<dbReference type="AlphaFoldDB" id="A0A154ML22"/>
<dbReference type="Pfam" id="PF21597">
    <property type="entry name" value="TetR_C_43"/>
    <property type="match status" value="1"/>
</dbReference>
<keyword evidence="1" id="KW-0805">Transcription regulation</keyword>
<proteinExistence type="predicted"/>
<dbReference type="GO" id="GO:0003700">
    <property type="term" value="F:DNA-binding transcription factor activity"/>
    <property type="evidence" value="ECO:0007669"/>
    <property type="project" value="TreeGrafter"/>
</dbReference>
<evidence type="ECO:0000256" key="2">
    <source>
        <dbReference type="ARBA" id="ARBA00023125"/>
    </source>
</evidence>
<dbReference type="PANTHER" id="PTHR30055">
    <property type="entry name" value="HTH-TYPE TRANSCRIPTIONAL REGULATOR RUTR"/>
    <property type="match status" value="1"/>
</dbReference>
<dbReference type="InterPro" id="IPR050109">
    <property type="entry name" value="HTH-type_TetR-like_transc_reg"/>
</dbReference>
<feature type="domain" description="HTH tetR-type" evidence="5">
    <location>
        <begin position="15"/>
        <end position="74"/>
    </location>
</feature>
<dbReference type="RefSeq" id="WP_061990262.1">
    <property type="nucleotide sequence ID" value="NZ_FOPQ01000009.1"/>
</dbReference>
<keyword evidence="9" id="KW-1185">Reference proteome</keyword>
<dbReference type="OrthoDB" id="9795011at2"/>
<dbReference type="Proteomes" id="UP000186883">
    <property type="component" value="Unassembled WGS sequence"/>
</dbReference>
<dbReference type="InterPro" id="IPR009057">
    <property type="entry name" value="Homeodomain-like_sf"/>
</dbReference>
<feature type="DNA-binding region" description="H-T-H motif" evidence="4">
    <location>
        <begin position="37"/>
        <end position="56"/>
    </location>
</feature>
<sequence>MVTADPARPMRADARRNYERIVAVAKKAFTDDGVDVPADDIAKRAGVGAGTLYRHFPTREKLIEAVYRDEIDGMAQHAFDLLDQLPPGEALEAWLATHVAYVVEKHGLAMTLKASVDAGSEVFAWCQSRLRSASDAIVKAAQDAGVLREDVTGIDILRLGHGVGSAASKASPEDAKRLLLVVLDGLRTPIRSRSR</sequence>
<accession>A0A154ML22</accession>
<protein>
    <submittedName>
        <fullName evidence="6">TetR family transcriptional regulator</fullName>
    </submittedName>
</protein>
<evidence type="ECO:0000256" key="3">
    <source>
        <dbReference type="ARBA" id="ARBA00023163"/>
    </source>
</evidence>
<evidence type="ECO:0000256" key="1">
    <source>
        <dbReference type="ARBA" id="ARBA00023015"/>
    </source>
</evidence>
<name>A0A154ML22_9PSEU</name>
<dbReference type="PRINTS" id="PR00455">
    <property type="entry name" value="HTHTETR"/>
</dbReference>
<dbReference type="EMBL" id="LOBU02000002">
    <property type="protein sequence ID" value="OKA11170.1"/>
    <property type="molecule type" value="Genomic_DNA"/>
</dbReference>
<reference evidence="6 8" key="1">
    <citation type="submission" date="2015-12" db="EMBL/GenBank/DDBJ databases">
        <title>Amycolatopsis regifaucium genome sequencing and assembly.</title>
        <authorList>
            <person name="Mayilraj S."/>
        </authorList>
    </citation>
    <scope>NUCLEOTIDE SEQUENCE [LARGE SCALE GENOMIC DNA]</scope>
    <source>
        <strain evidence="6 8">GY080</strain>
    </source>
</reference>
<gene>
    <name evidence="7" type="ORF">ATP06_0202005</name>
    <name evidence="6" type="ORF">AVL48_32340</name>
</gene>
<evidence type="ECO:0000259" key="5">
    <source>
        <dbReference type="PROSITE" id="PS50977"/>
    </source>
</evidence>
<dbReference type="GO" id="GO:0000976">
    <property type="term" value="F:transcription cis-regulatory region binding"/>
    <property type="evidence" value="ECO:0007669"/>
    <property type="project" value="TreeGrafter"/>
</dbReference>
<dbReference type="Gene3D" id="1.10.357.10">
    <property type="entry name" value="Tetracycline Repressor, domain 2"/>
    <property type="match status" value="1"/>
</dbReference>
<evidence type="ECO:0000313" key="7">
    <source>
        <dbReference type="EMBL" id="OKA11170.1"/>
    </source>
</evidence>
<dbReference type="PROSITE" id="PS50977">
    <property type="entry name" value="HTH_TETR_2"/>
    <property type="match status" value="1"/>
</dbReference>
<evidence type="ECO:0000313" key="9">
    <source>
        <dbReference type="Proteomes" id="UP000186883"/>
    </source>
</evidence>
<comment type="caution">
    <text evidence="6">The sequence shown here is derived from an EMBL/GenBank/DDBJ whole genome shotgun (WGS) entry which is preliminary data.</text>
</comment>
<dbReference type="SUPFAM" id="SSF48498">
    <property type="entry name" value="Tetracyclin repressor-like, C-terminal domain"/>
    <property type="match status" value="1"/>
</dbReference>
<dbReference type="Pfam" id="PF00440">
    <property type="entry name" value="TetR_N"/>
    <property type="match status" value="1"/>
</dbReference>
<dbReference type="PANTHER" id="PTHR30055:SF234">
    <property type="entry name" value="HTH-TYPE TRANSCRIPTIONAL REGULATOR BETI"/>
    <property type="match status" value="1"/>
</dbReference>
<evidence type="ECO:0000313" key="8">
    <source>
        <dbReference type="Proteomes" id="UP000076321"/>
    </source>
</evidence>
<evidence type="ECO:0000313" key="6">
    <source>
        <dbReference type="EMBL" id="KZB84703.1"/>
    </source>
</evidence>
<dbReference type="InterPro" id="IPR001647">
    <property type="entry name" value="HTH_TetR"/>
</dbReference>
<dbReference type="InterPro" id="IPR049445">
    <property type="entry name" value="TetR_SbtR-like_C"/>
</dbReference>
<dbReference type="Proteomes" id="UP000076321">
    <property type="component" value="Unassembled WGS sequence"/>
</dbReference>
<keyword evidence="2 4" id="KW-0238">DNA-binding</keyword>
<dbReference type="EMBL" id="LQCI01000014">
    <property type="protein sequence ID" value="KZB84703.1"/>
    <property type="molecule type" value="Genomic_DNA"/>
</dbReference>
<dbReference type="InterPro" id="IPR036271">
    <property type="entry name" value="Tet_transcr_reg_TetR-rel_C_sf"/>
</dbReference>
<evidence type="ECO:0000256" key="4">
    <source>
        <dbReference type="PROSITE-ProRule" id="PRU00335"/>
    </source>
</evidence>
<reference evidence="7 9" key="2">
    <citation type="submission" date="2016-11" db="EMBL/GenBank/DDBJ databases">
        <title>Genome sequencing of Amycolatopsis regifaucium.</title>
        <authorList>
            <person name="Mayilraj S."/>
            <person name="Kaur N."/>
        </authorList>
    </citation>
    <scope>NUCLEOTIDE SEQUENCE [LARGE SCALE GENOMIC DNA]</scope>
    <source>
        <strain evidence="7 9">GY080</strain>
    </source>
</reference>